<reference evidence="3" key="1">
    <citation type="submission" date="2020-09" db="EMBL/GenBank/DDBJ databases">
        <title>Genome-Enabled Discovery of Anthraquinone Biosynthesis in Senna tora.</title>
        <authorList>
            <person name="Kang S.-H."/>
            <person name="Pandey R.P."/>
            <person name="Lee C.-M."/>
            <person name="Sim J.-S."/>
            <person name="Jeong J.-T."/>
            <person name="Choi B.-S."/>
            <person name="Jung M."/>
            <person name="Ginzburg D."/>
            <person name="Zhao K."/>
            <person name="Won S.Y."/>
            <person name="Oh T.-J."/>
            <person name="Yu Y."/>
            <person name="Kim N.-H."/>
            <person name="Lee O.R."/>
            <person name="Lee T.-H."/>
            <person name="Bashyal P."/>
            <person name="Kim T.-S."/>
            <person name="Lee W.-H."/>
            <person name="Kawkins C."/>
            <person name="Kim C.-K."/>
            <person name="Kim J.S."/>
            <person name="Ahn B.O."/>
            <person name="Rhee S.Y."/>
            <person name="Sohng J.K."/>
        </authorList>
    </citation>
    <scope>NUCLEOTIDE SEQUENCE</scope>
    <source>
        <tissue evidence="3">Leaf</tissue>
    </source>
</reference>
<dbReference type="Proteomes" id="UP000634136">
    <property type="component" value="Unassembled WGS sequence"/>
</dbReference>
<accession>A0A834U1B5</accession>
<keyword evidence="4" id="KW-1185">Reference proteome</keyword>
<dbReference type="AlphaFoldDB" id="A0A834U1B5"/>
<dbReference type="Pfam" id="PF07727">
    <property type="entry name" value="RVT_2"/>
    <property type="match status" value="1"/>
</dbReference>
<evidence type="ECO:0000313" key="3">
    <source>
        <dbReference type="EMBL" id="KAF7831552.1"/>
    </source>
</evidence>
<protein>
    <submittedName>
        <fullName evidence="3">Copia protein</fullName>
    </submittedName>
</protein>
<dbReference type="EMBL" id="JAAIUW010000005">
    <property type="protein sequence ID" value="KAF7831552.1"/>
    <property type="molecule type" value="Genomic_DNA"/>
</dbReference>
<evidence type="ECO:0000256" key="1">
    <source>
        <dbReference type="SAM" id="MobiDB-lite"/>
    </source>
</evidence>
<dbReference type="OrthoDB" id="1426677at2759"/>
<name>A0A834U1B5_9FABA</name>
<dbReference type="PANTHER" id="PTHR11439:SF483">
    <property type="entry name" value="PEPTIDE SYNTHASE GLIP-LIKE, PUTATIVE (AFU_ORTHOLOGUE AFUA_3G12920)-RELATED"/>
    <property type="match status" value="1"/>
</dbReference>
<feature type="region of interest" description="Disordered" evidence="1">
    <location>
        <begin position="101"/>
        <end position="138"/>
    </location>
</feature>
<comment type="caution">
    <text evidence="3">The sequence shown here is derived from an EMBL/GenBank/DDBJ whole genome shotgun (WGS) entry which is preliminary data.</text>
</comment>
<evidence type="ECO:0000259" key="2">
    <source>
        <dbReference type="Pfam" id="PF07727"/>
    </source>
</evidence>
<organism evidence="3 4">
    <name type="scientific">Senna tora</name>
    <dbReference type="NCBI Taxonomy" id="362788"/>
    <lineage>
        <taxon>Eukaryota</taxon>
        <taxon>Viridiplantae</taxon>
        <taxon>Streptophyta</taxon>
        <taxon>Embryophyta</taxon>
        <taxon>Tracheophyta</taxon>
        <taxon>Spermatophyta</taxon>
        <taxon>Magnoliopsida</taxon>
        <taxon>eudicotyledons</taxon>
        <taxon>Gunneridae</taxon>
        <taxon>Pentapetalae</taxon>
        <taxon>rosids</taxon>
        <taxon>fabids</taxon>
        <taxon>Fabales</taxon>
        <taxon>Fabaceae</taxon>
        <taxon>Caesalpinioideae</taxon>
        <taxon>Cassia clade</taxon>
        <taxon>Senna</taxon>
    </lineage>
</organism>
<feature type="region of interest" description="Disordered" evidence="1">
    <location>
        <begin position="1"/>
        <end position="20"/>
    </location>
</feature>
<sequence>MAATAVADSSASSGSSSSSSRMKMVSLFNNSNQITYVKLDRTNYLLWESVALSLIRGNSLEEHIDGFLNRRSSDSSENEACIIPFQIDPCLQQRQDDDVILDGSESRGSPTASDPTDISSPSREIVPSGKQSDDSNDLFESIKSHSCGSLNQSRGSNTFNAAQEDQSNEMGQSSNFLIEAQVQSEANPSQPTRATHKMVTMAKDKIYKLKYPFDLGSLYYFLGVEVYRDKNGFHLCQAKYVMDMLKKFNMVTCAPVSTPMSTGKPFVTNEGVPMKNPTLFRQEIGSLQYLVTTWPDRAFPVNKLSQFLANPTESHFNGVKRVLRCTAVSFRTVSRTFL</sequence>
<dbReference type="PANTHER" id="PTHR11439">
    <property type="entry name" value="GAG-POL-RELATED RETROTRANSPOSON"/>
    <property type="match status" value="1"/>
</dbReference>
<proteinExistence type="predicted"/>
<feature type="compositionally biased region" description="Polar residues" evidence="1">
    <location>
        <begin position="106"/>
        <end position="122"/>
    </location>
</feature>
<gene>
    <name evidence="3" type="ORF">G2W53_013885</name>
</gene>
<dbReference type="InterPro" id="IPR013103">
    <property type="entry name" value="RVT_2"/>
</dbReference>
<evidence type="ECO:0000313" key="4">
    <source>
        <dbReference type="Proteomes" id="UP000634136"/>
    </source>
</evidence>
<feature type="domain" description="Reverse transcriptase Ty1/copia-type" evidence="2">
    <location>
        <begin position="207"/>
        <end position="261"/>
    </location>
</feature>